<keyword evidence="1" id="KW-0472">Membrane</keyword>
<dbReference type="RefSeq" id="WP_285665370.1">
    <property type="nucleotide sequence ID" value="NZ_BSTX01000003.1"/>
</dbReference>
<organism evidence="3 4">
    <name type="scientific">Actinorhabdospora filicis</name>
    <dbReference type="NCBI Taxonomy" id="1785913"/>
    <lineage>
        <taxon>Bacteria</taxon>
        <taxon>Bacillati</taxon>
        <taxon>Actinomycetota</taxon>
        <taxon>Actinomycetes</taxon>
        <taxon>Micromonosporales</taxon>
        <taxon>Micromonosporaceae</taxon>
        <taxon>Actinorhabdospora</taxon>
    </lineage>
</organism>
<sequence>MGINIPGELADLLNELGYTWPKSDESKLFELGRDWLDFAGKLTPIAGEAAAAADKARSGNKGAAIEAFGKAWDHEDSAVTVLNRAVVGGQMVGGALFVCAAVVLALKINVIVQLTILLIEIIQAIATAAVTFGASLAEIPIFKKLADIAIDLIIDKALEAVLG</sequence>
<protein>
    <recommendedName>
        <fullName evidence="2">Outer membrane channel protein CpnT-like N-terminal domain-containing protein</fullName>
    </recommendedName>
</protein>
<evidence type="ECO:0000313" key="4">
    <source>
        <dbReference type="Proteomes" id="UP001165079"/>
    </source>
</evidence>
<feature type="domain" description="Outer membrane channel protein CpnT-like N-terminal" evidence="2">
    <location>
        <begin position="17"/>
        <end position="139"/>
    </location>
</feature>
<dbReference type="EMBL" id="BSTX01000003">
    <property type="protein sequence ID" value="GLZ80246.1"/>
    <property type="molecule type" value="Genomic_DNA"/>
</dbReference>
<gene>
    <name evidence="3" type="ORF">Afil01_50530</name>
</gene>
<feature type="transmembrane region" description="Helical" evidence="1">
    <location>
        <begin position="85"/>
        <end position="105"/>
    </location>
</feature>
<evidence type="ECO:0000259" key="2">
    <source>
        <dbReference type="Pfam" id="PF25547"/>
    </source>
</evidence>
<comment type="caution">
    <text evidence="3">The sequence shown here is derived from an EMBL/GenBank/DDBJ whole genome shotgun (WGS) entry which is preliminary data.</text>
</comment>
<reference evidence="3" key="1">
    <citation type="submission" date="2023-03" db="EMBL/GenBank/DDBJ databases">
        <title>Actinorhabdospora filicis NBRC 111898.</title>
        <authorList>
            <person name="Ichikawa N."/>
            <person name="Sato H."/>
            <person name="Tonouchi N."/>
        </authorList>
    </citation>
    <scope>NUCLEOTIDE SEQUENCE</scope>
    <source>
        <strain evidence="3">NBRC 111898</strain>
    </source>
</reference>
<dbReference type="AlphaFoldDB" id="A0A9W6ST32"/>
<keyword evidence="1" id="KW-0812">Transmembrane</keyword>
<dbReference type="Pfam" id="PF25547">
    <property type="entry name" value="WXG100_2"/>
    <property type="match status" value="1"/>
</dbReference>
<dbReference type="InterPro" id="IPR057746">
    <property type="entry name" value="CpnT-like_N"/>
</dbReference>
<accession>A0A9W6ST32</accession>
<evidence type="ECO:0000313" key="3">
    <source>
        <dbReference type="EMBL" id="GLZ80246.1"/>
    </source>
</evidence>
<keyword evidence="4" id="KW-1185">Reference proteome</keyword>
<feature type="transmembrane region" description="Helical" evidence="1">
    <location>
        <begin position="111"/>
        <end position="134"/>
    </location>
</feature>
<keyword evidence="1" id="KW-1133">Transmembrane helix</keyword>
<evidence type="ECO:0000256" key="1">
    <source>
        <dbReference type="SAM" id="Phobius"/>
    </source>
</evidence>
<name>A0A9W6ST32_9ACTN</name>
<dbReference type="Proteomes" id="UP001165079">
    <property type="component" value="Unassembled WGS sequence"/>
</dbReference>
<proteinExistence type="predicted"/>